<evidence type="ECO:0000313" key="2">
    <source>
        <dbReference type="EMBL" id="GGZ47275.1"/>
    </source>
</evidence>
<feature type="transmembrane region" description="Helical" evidence="1">
    <location>
        <begin position="25"/>
        <end position="46"/>
    </location>
</feature>
<name>A0A918QIP4_9ACTN</name>
<keyword evidence="1" id="KW-0472">Membrane</keyword>
<reference evidence="2" key="2">
    <citation type="submission" date="2020-09" db="EMBL/GenBank/DDBJ databases">
        <authorList>
            <person name="Sun Q."/>
            <person name="Ohkuma M."/>
        </authorList>
    </citation>
    <scope>NUCLEOTIDE SEQUENCE</scope>
    <source>
        <strain evidence="2">JCM 4834</strain>
    </source>
</reference>
<dbReference type="RefSeq" id="WP_167536752.1">
    <property type="nucleotide sequence ID" value="NZ_BMVX01000001.1"/>
</dbReference>
<keyword evidence="1" id="KW-0812">Transmembrane</keyword>
<reference evidence="2" key="1">
    <citation type="journal article" date="2014" name="Int. J. Syst. Evol. Microbiol.">
        <title>Complete genome sequence of Corynebacterium casei LMG S-19264T (=DSM 44701T), isolated from a smear-ripened cheese.</title>
        <authorList>
            <consortium name="US DOE Joint Genome Institute (JGI-PGF)"/>
            <person name="Walter F."/>
            <person name="Albersmeier A."/>
            <person name="Kalinowski J."/>
            <person name="Ruckert C."/>
        </authorList>
    </citation>
    <scope>NUCLEOTIDE SEQUENCE</scope>
    <source>
        <strain evidence="2">JCM 4834</strain>
    </source>
</reference>
<dbReference type="EMBL" id="BMVX01000001">
    <property type="protein sequence ID" value="GGZ47275.1"/>
    <property type="molecule type" value="Genomic_DNA"/>
</dbReference>
<accession>A0A918QIP4</accession>
<evidence type="ECO:0000256" key="1">
    <source>
        <dbReference type="SAM" id="Phobius"/>
    </source>
</evidence>
<dbReference type="AlphaFoldDB" id="A0A918QIP4"/>
<gene>
    <name evidence="2" type="ORF">GCM10010371_03190</name>
</gene>
<keyword evidence="1" id="KW-1133">Transmembrane helix</keyword>
<protein>
    <submittedName>
        <fullName evidence="2">Uncharacterized protein</fullName>
    </submittedName>
</protein>
<proteinExistence type="predicted"/>
<sequence>MLWPAALIGVLYLSAVSPPWHDAPAPGLVAVAVGVLPFWWYPWLLLGGRVP</sequence>
<organism evidence="2 3">
    <name type="scientific">Streptomyces subrutilus</name>
    <dbReference type="NCBI Taxonomy" id="36818"/>
    <lineage>
        <taxon>Bacteria</taxon>
        <taxon>Bacillati</taxon>
        <taxon>Actinomycetota</taxon>
        <taxon>Actinomycetes</taxon>
        <taxon>Kitasatosporales</taxon>
        <taxon>Streptomycetaceae</taxon>
        <taxon>Streptomyces</taxon>
    </lineage>
</organism>
<dbReference type="Proteomes" id="UP000634660">
    <property type="component" value="Unassembled WGS sequence"/>
</dbReference>
<evidence type="ECO:0000313" key="3">
    <source>
        <dbReference type="Proteomes" id="UP000634660"/>
    </source>
</evidence>
<comment type="caution">
    <text evidence="2">The sequence shown here is derived from an EMBL/GenBank/DDBJ whole genome shotgun (WGS) entry which is preliminary data.</text>
</comment>